<reference evidence="2" key="1">
    <citation type="submission" date="2018-06" db="EMBL/GenBank/DDBJ databases">
        <title>Complete genome of Pseudomonas insecticola strain QZS01.</title>
        <authorList>
            <person name="Wang J."/>
            <person name="Su Q."/>
        </authorList>
    </citation>
    <scope>NUCLEOTIDE SEQUENCE [LARGE SCALE GENOMIC DNA]</scope>
    <source>
        <strain evidence="2">QZS01</strain>
    </source>
</reference>
<accession>A0A3Q9JJF5</accession>
<name>A0A3Q9JJF5_9GAMM</name>
<organism evidence="1 2">
    <name type="scientific">Entomomonas moraniae</name>
    <dbReference type="NCBI Taxonomy" id="2213226"/>
    <lineage>
        <taxon>Bacteria</taxon>
        <taxon>Pseudomonadati</taxon>
        <taxon>Pseudomonadota</taxon>
        <taxon>Gammaproteobacteria</taxon>
        <taxon>Pseudomonadales</taxon>
        <taxon>Pseudomonadaceae</taxon>
        <taxon>Entomomonas</taxon>
    </lineage>
</organism>
<dbReference type="PANTHER" id="PTHR34817:SF2">
    <property type="entry name" value="NUCLEOTIDYLTRANSFERASE"/>
    <property type="match status" value="1"/>
</dbReference>
<dbReference type="GO" id="GO:0016740">
    <property type="term" value="F:transferase activity"/>
    <property type="evidence" value="ECO:0007669"/>
    <property type="project" value="UniProtKB-KW"/>
</dbReference>
<evidence type="ECO:0000313" key="1">
    <source>
        <dbReference type="EMBL" id="AZS49557.1"/>
    </source>
</evidence>
<dbReference type="InterPro" id="IPR018775">
    <property type="entry name" value="RlaP"/>
</dbReference>
<sequence>MKLTLEDIKPYLLFECVSGSRAFNLATETSDTDIKGVFYLPRELYYSLNYTPQVNNETNDIVYYELGRFVELLCASNPNILELLNAPPHTVLYQHPLMKVFKPEWFLSKACIETFSHYAQGQIKKAQGLNKKIVNPVDKAFKSVLAFCYILENGKSISLETWLAQKGWQQQFIGLVNIPHAHDLYAVYYDEKAGYQGVIKKESAKDVALSSISKNTPLQAYLTFNKEGYSAYCKSYQEYWQWVNKRNEVRYQQNTEHGRQYDSKNMMHTFRLLYMALDLAQTGQLKVWRENREELLAIKQGSFSYEELLQRSEQLSEQINKAFQHTLLPNHVNEQAAIDTLIKIRQQLYLQ</sequence>
<dbReference type="RefSeq" id="WP_127161757.1">
    <property type="nucleotide sequence ID" value="NZ_CP029822.1"/>
</dbReference>
<evidence type="ECO:0000313" key="2">
    <source>
        <dbReference type="Proteomes" id="UP000273143"/>
    </source>
</evidence>
<dbReference type="Pfam" id="PF10127">
    <property type="entry name" value="RlaP"/>
    <property type="match status" value="1"/>
</dbReference>
<keyword evidence="2" id="KW-1185">Reference proteome</keyword>
<keyword evidence="1" id="KW-0808">Transferase</keyword>
<proteinExistence type="predicted"/>
<protein>
    <submittedName>
        <fullName evidence="1">Nucleotidyltransferase</fullName>
    </submittedName>
</protein>
<dbReference type="EMBL" id="CP029822">
    <property type="protein sequence ID" value="AZS49557.1"/>
    <property type="molecule type" value="Genomic_DNA"/>
</dbReference>
<dbReference type="Proteomes" id="UP000273143">
    <property type="component" value="Chromosome"/>
</dbReference>
<dbReference type="PANTHER" id="PTHR34817">
    <property type="entry name" value="NUCLEOTIDYLTRANSFERASE"/>
    <property type="match status" value="1"/>
</dbReference>
<dbReference type="AlphaFoldDB" id="A0A3Q9JJF5"/>
<dbReference type="KEGG" id="emo:DM558_01635"/>
<gene>
    <name evidence="1" type="ORF">DM558_01635</name>
</gene>